<evidence type="ECO:0000256" key="3">
    <source>
        <dbReference type="ARBA" id="ARBA00022679"/>
    </source>
</evidence>
<feature type="transmembrane region" description="Helical" evidence="7">
    <location>
        <begin position="48"/>
        <end position="65"/>
    </location>
</feature>
<gene>
    <name evidence="9" type="ORF">KL86DYS2_10016</name>
</gene>
<feature type="transmembrane region" description="Helical" evidence="7">
    <location>
        <begin position="16"/>
        <end position="36"/>
    </location>
</feature>
<feature type="transmembrane region" description="Helical" evidence="7">
    <location>
        <begin position="77"/>
        <end position="100"/>
    </location>
</feature>
<evidence type="ECO:0000256" key="1">
    <source>
        <dbReference type="ARBA" id="ARBA00004141"/>
    </source>
</evidence>
<dbReference type="InterPro" id="IPR003362">
    <property type="entry name" value="Bact_transf"/>
</dbReference>
<dbReference type="EMBL" id="FLUL01000001">
    <property type="protein sequence ID" value="SBV90514.1"/>
    <property type="molecule type" value="Genomic_DNA"/>
</dbReference>
<evidence type="ECO:0000256" key="4">
    <source>
        <dbReference type="ARBA" id="ARBA00022692"/>
    </source>
</evidence>
<proteinExistence type="inferred from homology"/>
<keyword evidence="6 7" id="KW-0472">Membrane</keyword>
<evidence type="ECO:0000256" key="6">
    <source>
        <dbReference type="ARBA" id="ARBA00023136"/>
    </source>
</evidence>
<name>A0A212ITI9_9BACT</name>
<keyword evidence="4 7" id="KW-0812">Transmembrane</keyword>
<organism evidence="9">
    <name type="scientific">uncultured Dysgonomonas sp</name>
    <dbReference type="NCBI Taxonomy" id="206096"/>
    <lineage>
        <taxon>Bacteria</taxon>
        <taxon>Pseudomonadati</taxon>
        <taxon>Bacteroidota</taxon>
        <taxon>Bacteroidia</taxon>
        <taxon>Bacteroidales</taxon>
        <taxon>Dysgonomonadaceae</taxon>
        <taxon>Dysgonomonas</taxon>
        <taxon>environmental samples</taxon>
    </lineage>
</organism>
<dbReference type="RefSeq" id="WP_296945836.1">
    <property type="nucleotide sequence ID" value="NZ_LT599021.1"/>
</dbReference>
<dbReference type="InterPro" id="IPR017475">
    <property type="entry name" value="EPS_sugar_tfrase"/>
</dbReference>
<feature type="transmembrane region" description="Helical" evidence="7">
    <location>
        <begin position="112"/>
        <end position="131"/>
    </location>
</feature>
<dbReference type="PANTHER" id="PTHR30576:SF0">
    <property type="entry name" value="UNDECAPRENYL-PHOSPHATE N-ACETYLGALACTOSAMINYL 1-PHOSPHATE TRANSFERASE-RELATED"/>
    <property type="match status" value="1"/>
</dbReference>
<evidence type="ECO:0000256" key="5">
    <source>
        <dbReference type="ARBA" id="ARBA00022989"/>
    </source>
</evidence>
<keyword evidence="3" id="KW-0808">Transferase</keyword>
<feature type="domain" description="Bacterial sugar transferase" evidence="8">
    <location>
        <begin position="256"/>
        <end position="435"/>
    </location>
</feature>
<keyword evidence="5 7" id="KW-1133">Transmembrane helix</keyword>
<comment type="subcellular location">
    <subcellularLocation>
        <location evidence="1">Membrane</location>
        <topology evidence="1">Multi-pass membrane protein</topology>
    </subcellularLocation>
</comment>
<sequence>MNRFLEKIFGYRGLKILIPLLDLAIVYGSIIWSFYIFKDSLDNFSENWFSFVAIWPYIGICYLILSHIFELDKPKDFSFLGIGYTVFLVIVSLLFCTMAISFLAREFAFPRSILLTAYAMQIAAITFWHFFANRMHFRLNKGKSVLVIGYEKSQPLAYKLLEAKGIWSNLKHVCSADHLNLYNYINECDITFITEDVSEEQKQHIILYCIERNRTVLYQPKNSEILQFNANFLQIDDSPVLDVRELGLGQSNELFKRLTDVFLGILGLIVLSIPFIFVYLALKIGGGSAFYAQERITRDNKVFKIYKFRTMVENAEAASGPVLAQDVDCRITKLGHFLRATRLDEIPQIYNILIGDMSIVGPRPERPFFVEQFCAEMPEYNLRHRVKAGLTGLAQVQGKYNTSVRDKLKYDLLYINGYSYALDIKLIMQTLNILLRKSSTEGVKSVSEIEKEVEELTRR</sequence>
<dbReference type="GO" id="GO:0016780">
    <property type="term" value="F:phosphotransferase activity, for other substituted phosphate groups"/>
    <property type="evidence" value="ECO:0007669"/>
    <property type="project" value="TreeGrafter"/>
</dbReference>
<evidence type="ECO:0000256" key="2">
    <source>
        <dbReference type="ARBA" id="ARBA00006464"/>
    </source>
</evidence>
<reference evidence="9" key="1">
    <citation type="submission" date="2016-04" db="EMBL/GenBank/DDBJ databases">
        <authorList>
            <person name="Evans L.H."/>
            <person name="Alamgir A."/>
            <person name="Owens N."/>
            <person name="Weber N.D."/>
            <person name="Virtaneva K."/>
            <person name="Barbian K."/>
            <person name="Babar A."/>
            <person name="Rosenke K."/>
        </authorList>
    </citation>
    <scope>NUCLEOTIDE SEQUENCE</scope>
    <source>
        <strain evidence="9">86-2</strain>
    </source>
</reference>
<dbReference type="AlphaFoldDB" id="A0A212ITI9"/>
<feature type="transmembrane region" description="Helical" evidence="7">
    <location>
        <begin position="261"/>
        <end position="282"/>
    </location>
</feature>
<evidence type="ECO:0000259" key="8">
    <source>
        <dbReference type="Pfam" id="PF02397"/>
    </source>
</evidence>
<accession>A0A212ITI9</accession>
<evidence type="ECO:0000256" key="7">
    <source>
        <dbReference type="SAM" id="Phobius"/>
    </source>
</evidence>
<dbReference type="PANTHER" id="PTHR30576">
    <property type="entry name" value="COLANIC BIOSYNTHESIS UDP-GLUCOSE LIPID CARRIER TRANSFERASE"/>
    <property type="match status" value="1"/>
</dbReference>
<comment type="similarity">
    <text evidence="2">Belongs to the bacterial sugar transferase family.</text>
</comment>
<dbReference type="Pfam" id="PF02397">
    <property type="entry name" value="Bac_transf"/>
    <property type="match status" value="1"/>
</dbReference>
<evidence type="ECO:0000313" key="9">
    <source>
        <dbReference type="EMBL" id="SBV90514.1"/>
    </source>
</evidence>
<dbReference type="NCBIfam" id="TIGR03025">
    <property type="entry name" value="EPS_sugtrans"/>
    <property type="match status" value="1"/>
</dbReference>
<protein>
    <recommendedName>
        <fullName evidence="8">Bacterial sugar transferase domain-containing protein</fullName>
    </recommendedName>
</protein>
<dbReference type="GO" id="GO:0016020">
    <property type="term" value="C:membrane"/>
    <property type="evidence" value="ECO:0007669"/>
    <property type="project" value="UniProtKB-SubCell"/>
</dbReference>